<gene>
    <name evidence="2" type="ORF">J5N97_026096</name>
</gene>
<dbReference type="OrthoDB" id="1894747at2759"/>
<keyword evidence="3" id="KW-1185">Reference proteome</keyword>
<dbReference type="Proteomes" id="UP001085076">
    <property type="component" value="Miscellaneous, Linkage group lg08"/>
</dbReference>
<feature type="region of interest" description="Disordered" evidence="1">
    <location>
        <begin position="531"/>
        <end position="550"/>
    </location>
</feature>
<comment type="caution">
    <text evidence="2">The sequence shown here is derived from an EMBL/GenBank/DDBJ whole genome shotgun (WGS) entry which is preliminary data.</text>
</comment>
<name>A0A9D5C2D1_9LILI</name>
<reference evidence="2" key="1">
    <citation type="submission" date="2021-03" db="EMBL/GenBank/DDBJ databases">
        <authorList>
            <person name="Li Z."/>
            <person name="Yang C."/>
        </authorList>
    </citation>
    <scope>NUCLEOTIDE SEQUENCE</scope>
    <source>
        <strain evidence="2">Dzin_1.0</strain>
        <tissue evidence="2">Leaf</tissue>
    </source>
</reference>
<evidence type="ECO:0000256" key="1">
    <source>
        <dbReference type="SAM" id="MobiDB-lite"/>
    </source>
</evidence>
<sequence length="647" mass="71986">MPRLLLHSPPVRLPPLFFPQSLSPCITPHSILFPRAPIIARLPVPHLPNRALPITDVDLLDALAGSSDDEPKAHLPAVRSYQNDLARLTLIGAVGADHALTAAAADGGEVADEHLASGAATMVVETVFPSSSDERSTVSTRLFLPAKRVKEKAKKLRGSLSADMLFSDGTISKNILAITFRQVVLQRLWTFELSIFRPESKRNMQELAEPKDDPIDFSVSAADEGFLSALAEVVCSFALDKTKRDHIGEVDRSAANSLLTWFNKPQMMASVDSSIFLYKISPEDIVKSARKQVMKFNLAKGNLKFRKRNMRHFWWSLPTYSRLDKDMGPSFTDWANEHIPAYRIQIDGNKFCDAKLHGWKKLANNRWEVFLTNFQMVELASILDMFYEDRFTLPDKELFCGIIKEYSSLSKNKSSWKIFLVSLAVGCFAFSISILAQLCLPHVLRAGKTSKQITLNPSASTTCSQIQSLEAFELEAMCLSVVRKIKDALCWPGDVVIDKNIGAWTGTVPSYLKIMDYNVFCAENSEINAPHGDVPAHEASPPSESISVGTSNSDIHMTASDIASYEVVLSRDGEIIGFQPTNRVAVNRWASNPLVKILYKRQKLAPGIFEPSPKISQPQETVLIELLMSEKPESCFALARPSRDDYR</sequence>
<protein>
    <submittedName>
        <fullName evidence="2">Uncharacterized protein</fullName>
    </submittedName>
</protein>
<dbReference type="PANTHER" id="PTHR35694:SF1">
    <property type="entry name" value="DENEDDYLASE"/>
    <property type="match status" value="1"/>
</dbReference>
<dbReference type="EMBL" id="JAGGNH010000008">
    <property type="protein sequence ID" value="KAJ0964958.1"/>
    <property type="molecule type" value="Genomic_DNA"/>
</dbReference>
<accession>A0A9D5C2D1</accession>
<proteinExistence type="predicted"/>
<organism evidence="2 3">
    <name type="scientific">Dioscorea zingiberensis</name>
    <dbReference type="NCBI Taxonomy" id="325984"/>
    <lineage>
        <taxon>Eukaryota</taxon>
        <taxon>Viridiplantae</taxon>
        <taxon>Streptophyta</taxon>
        <taxon>Embryophyta</taxon>
        <taxon>Tracheophyta</taxon>
        <taxon>Spermatophyta</taxon>
        <taxon>Magnoliopsida</taxon>
        <taxon>Liliopsida</taxon>
        <taxon>Dioscoreales</taxon>
        <taxon>Dioscoreaceae</taxon>
        <taxon>Dioscorea</taxon>
    </lineage>
</organism>
<reference evidence="2" key="2">
    <citation type="journal article" date="2022" name="Hortic Res">
        <title>The genome of Dioscorea zingiberensis sheds light on the biosynthesis, origin and evolution of the medicinally important diosgenin saponins.</title>
        <authorList>
            <person name="Li Y."/>
            <person name="Tan C."/>
            <person name="Li Z."/>
            <person name="Guo J."/>
            <person name="Li S."/>
            <person name="Chen X."/>
            <person name="Wang C."/>
            <person name="Dai X."/>
            <person name="Yang H."/>
            <person name="Song W."/>
            <person name="Hou L."/>
            <person name="Xu J."/>
            <person name="Tong Z."/>
            <person name="Xu A."/>
            <person name="Yuan X."/>
            <person name="Wang W."/>
            <person name="Yang Q."/>
            <person name="Chen L."/>
            <person name="Sun Z."/>
            <person name="Wang K."/>
            <person name="Pan B."/>
            <person name="Chen J."/>
            <person name="Bao Y."/>
            <person name="Liu F."/>
            <person name="Qi X."/>
            <person name="Gang D.R."/>
            <person name="Wen J."/>
            <person name="Li J."/>
        </authorList>
    </citation>
    <scope>NUCLEOTIDE SEQUENCE</scope>
    <source>
        <strain evidence="2">Dzin_1.0</strain>
    </source>
</reference>
<dbReference type="PANTHER" id="PTHR35694">
    <property type="entry name" value="DENEDDYLASE"/>
    <property type="match status" value="1"/>
</dbReference>
<evidence type="ECO:0000313" key="2">
    <source>
        <dbReference type="EMBL" id="KAJ0964958.1"/>
    </source>
</evidence>
<dbReference type="AlphaFoldDB" id="A0A9D5C2D1"/>
<evidence type="ECO:0000313" key="3">
    <source>
        <dbReference type="Proteomes" id="UP001085076"/>
    </source>
</evidence>